<feature type="compositionally biased region" description="Pro residues" evidence="1">
    <location>
        <begin position="236"/>
        <end position="248"/>
    </location>
</feature>
<feature type="compositionally biased region" description="Polar residues" evidence="1">
    <location>
        <begin position="171"/>
        <end position="183"/>
    </location>
</feature>
<organism evidence="2 3">
    <name type="scientific">Venturia effusa</name>
    <dbReference type="NCBI Taxonomy" id="50376"/>
    <lineage>
        <taxon>Eukaryota</taxon>
        <taxon>Fungi</taxon>
        <taxon>Dikarya</taxon>
        <taxon>Ascomycota</taxon>
        <taxon>Pezizomycotina</taxon>
        <taxon>Dothideomycetes</taxon>
        <taxon>Pleosporomycetidae</taxon>
        <taxon>Venturiales</taxon>
        <taxon>Venturiaceae</taxon>
        <taxon>Venturia</taxon>
    </lineage>
</organism>
<dbReference type="Proteomes" id="UP000316270">
    <property type="component" value="Chromosome 14"/>
</dbReference>
<feature type="compositionally biased region" description="Basic and acidic residues" evidence="1">
    <location>
        <begin position="261"/>
        <end position="276"/>
    </location>
</feature>
<proteinExistence type="predicted"/>
<feature type="region of interest" description="Disordered" evidence="1">
    <location>
        <begin position="1"/>
        <end position="61"/>
    </location>
</feature>
<feature type="compositionally biased region" description="Basic and acidic residues" evidence="1">
    <location>
        <begin position="40"/>
        <end position="58"/>
    </location>
</feature>
<feature type="compositionally biased region" description="Polar residues" evidence="1">
    <location>
        <begin position="15"/>
        <end position="26"/>
    </location>
</feature>
<feature type="region of interest" description="Disordered" evidence="1">
    <location>
        <begin position="127"/>
        <end position="199"/>
    </location>
</feature>
<gene>
    <name evidence="2" type="ORF">FKW77_008334</name>
</gene>
<evidence type="ECO:0000313" key="2">
    <source>
        <dbReference type="EMBL" id="QDS76205.1"/>
    </source>
</evidence>
<accession>A0A517LKN7</accession>
<feature type="compositionally biased region" description="Basic and acidic residues" evidence="1">
    <location>
        <begin position="1"/>
        <end position="13"/>
    </location>
</feature>
<dbReference type="EMBL" id="CP042198">
    <property type="protein sequence ID" value="QDS76205.1"/>
    <property type="molecule type" value="Genomic_DNA"/>
</dbReference>
<keyword evidence="3" id="KW-1185">Reference proteome</keyword>
<reference evidence="2 3" key="1">
    <citation type="submission" date="2019-07" db="EMBL/GenBank/DDBJ databases">
        <title>Finished genome of Venturia effusa.</title>
        <authorList>
            <person name="Young C.A."/>
            <person name="Cox M.P."/>
            <person name="Ganley A.R.D."/>
            <person name="David W.J."/>
        </authorList>
    </citation>
    <scope>NUCLEOTIDE SEQUENCE [LARGE SCALE GENOMIC DNA]</scope>
    <source>
        <strain evidence="3">albino</strain>
    </source>
</reference>
<name>A0A517LKN7_9PEZI</name>
<evidence type="ECO:0000256" key="1">
    <source>
        <dbReference type="SAM" id="MobiDB-lite"/>
    </source>
</evidence>
<sequence>MAPHPPKDAHIEQGQEGSLTEQQNHFEQLRVESVVPNDTGKPDTSKEKTDQKAARSDELPDLTMSVIARGRTAAWVETQIAPDPLSCIISSEGPSESSMSMGTDQNAEVPKDLVVGLPKTPAKETIASAKETTTSAKKTATPAKEITMPAKKASTPAKKPIIPAQKIPHGNSATVRSPFTFSHTGPRPRGPPYRSSDFAKAPVNVNAQWSYKSLEIEGERQFNLRCRGRLDEYDRPIPPPPRPLPMPGTPRGMFKVLKKQSGLDEEKADGETGSKM</sequence>
<feature type="region of interest" description="Disordered" evidence="1">
    <location>
        <begin position="231"/>
        <end position="276"/>
    </location>
</feature>
<dbReference type="AlphaFoldDB" id="A0A517LKN7"/>
<evidence type="ECO:0000313" key="3">
    <source>
        <dbReference type="Proteomes" id="UP000316270"/>
    </source>
</evidence>
<feature type="compositionally biased region" description="Low complexity" evidence="1">
    <location>
        <begin position="127"/>
        <end position="164"/>
    </location>
</feature>
<protein>
    <submittedName>
        <fullName evidence="2">Uncharacterized protein</fullName>
    </submittedName>
</protein>